<keyword evidence="2" id="KW-0479">Metal-binding</keyword>
<protein>
    <submittedName>
        <fullName evidence="5">Cytochrome c-552</fullName>
    </submittedName>
</protein>
<dbReference type="Pfam" id="PF00034">
    <property type="entry name" value="Cytochrom_C"/>
    <property type="match status" value="1"/>
</dbReference>
<dbReference type="PANTHER" id="PTHR35008:SF8">
    <property type="entry name" value="ALCOHOL DEHYDROGENASE CYTOCHROME C SUBUNIT"/>
    <property type="match status" value="1"/>
</dbReference>
<feature type="domain" description="Cytochrome c" evidence="4">
    <location>
        <begin position="61"/>
        <end position="150"/>
    </location>
</feature>
<dbReference type="InterPro" id="IPR036909">
    <property type="entry name" value="Cyt_c-like_dom_sf"/>
</dbReference>
<organism evidence="5">
    <name type="scientific">mine drainage metagenome</name>
    <dbReference type="NCBI Taxonomy" id="410659"/>
    <lineage>
        <taxon>unclassified sequences</taxon>
        <taxon>metagenomes</taxon>
        <taxon>ecological metagenomes</taxon>
    </lineage>
</organism>
<evidence type="ECO:0000256" key="3">
    <source>
        <dbReference type="ARBA" id="ARBA00023004"/>
    </source>
</evidence>
<accession>A0A1J5R7W1</accession>
<evidence type="ECO:0000259" key="4">
    <source>
        <dbReference type="PROSITE" id="PS51007"/>
    </source>
</evidence>
<proteinExistence type="predicted"/>
<dbReference type="GO" id="GO:0020037">
    <property type="term" value="F:heme binding"/>
    <property type="evidence" value="ECO:0007669"/>
    <property type="project" value="InterPro"/>
</dbReference>
<dbReference type="InterPro" id="IPR009056">
    <property type="entry name" value="Cyt_c-like_dom"/>
</dbReference>
<comment type="caution">
    <text evidence="5">The sequence shown here is derived from an EMBL/GenBank/DDBJ whole genome shotgun (WGS) entry which is preliminary data.</text>
</comment>
<evidence type="ECO:0000256" key="2">
    <source>
        <dbReference type="ARBA" id="ARBA00022723"/>
    </source>
</evidence>
<sequence length="170" mass="17926">MKLASHVSAPSPLPVRRRDSHVTARSFPGLVACAIALAAFAFAVPAGAEPAALDSGPATAAQIQRGKKVFNQICFACHQHNGKGMPGLFPPLAKSDFLKADPARAVWIVTHGLIGPVTVNHKKFNSAMPPQAQLSDQQVADVLTFVLNSWGNPGGHFTAAAAHQLREHQS</sequence>
<dbReference type="AlphaFoldDB" id="A0A1J5R7W1"/>
<reference evidence="5" key="1">
    <citation type="submission" date="2016-10" db="EMBL/GenBank/DDBJ databases">
        <title>Sequence of Gallionella enrichment culture.</title>
        <authorList>
            <person name="Poehlein A."/>
            <person name="Muehling M."/>
            <person name="Daniel R."/>
        </authorList>
    </citation>
    <scope>NUCLEOTIDE SEQUENCE</scope>
</reference>
<evidence type="ECO:0000313" key="5">
    <source>
        <dbReference type="EMBL" id="OIQ92094.1"/>
    </source>
</evidence>
<evidence type="ECO:0000256" key="1">
    <source>
        <dbReference type="ARBA" id="ARBA00022617"/>
    </source>
</evidence>
<dbReference type="EMBL" id="MLJW01000241">
    <property type="protein sequence ID" value="OIQ92094.1"/>
    <property type="molecule type" value="Genomic_DNA"/>
</dbReference>
<name>A0A1J5R7W1_9ZZZZ</name>
<keyword evidence="3" id="KW-0408">Iron</keyword>
<dbReference type="Gene3D" id="1.10.760.10">
    <property type="entry name" value="Cytochrome c-like domain"/>
    <property type="match status" value="1"/>
</dbReference>
<dbReference type="PROSITE" id="PS51007">
    <property type="entry name" value="CYTC"/>
    <property type="match status" value="1"/>
</dbReference>
<gene>
    <name evidence="5" type="primary">cycA_4</name>
    <name evidence="5" type="ORF">GALL_260130</name>
</gene>
<dbReference type="SUPFAM" id="SSF46626">
    <property type="entry name" value="Cytochrome c"/>
    <property type="match status" value="1"/>
</dbReference>
<dbReference type="InterPro" id="IPR051459">
    <property type="entry name" value="Cytochrome_c-type_DH"/>
</dbReference>
<dbReference type="GO" id="GO:0009055">
    <property type="term" value="F:electron transfer activity"/>
    <property type="evidence" value="ECO:0007669"/>
    <property type="project" value="InterPro"/>
</dbReference>
<dbReference type="GO" id="GO:0046872">
    <property type="term" value="F:metal ion binding"/>
    <property type="evidence" value="ECO:0007669"/>
    <property type="project" value="UniProtKB-KW"/>
</dbReference>
<dbReference type="PANTHER" id="PTHR35008">
    <property type="entry name" value="BLL4482 PROTEIN-RELATED"/>
    <property type="match status" value="1"/>
</dbReference>
<keyword evidence="1" id="KW-0349">Heme</keyword>